<dbReference type="Pfam" id="PF08669">
    <property type="entry name" value="GCV_T_C"/>
    <property type="match status" value="1"/>
</dbReference>
<dbReference type="Pfam" id="PF01571">
    <property type="entry name" value="GCV_T"/>
    <property type="match status" value="1"/>
</dbReference>
<evidence type="ECO:0000256" key="6">
    <source>
        <dbReference type="ARBA" id="ARBA00047665"/>
    </source>
</evidence>
<evidence type="ECO:0000256" key="1">
    <source>
        <dbReference type="ARBA" id="ARBA00008609"/>
    </source>
</evidence>
<dbReference type="InterPro" id="IPR028896">
    <property type="entry name" value="GcvT/YgfZ/DmdA"/>
</dbReference>
<feature type="domain" description="Aminomethyltransferase C-terminal" evidence="8">
    <location>
        <begin position="291"/>
        <end position="370"/>
    </location>
</feature>
<dbReference type="PANTHER" id="PTHR43757">
    <property type="entry name" value="AMINOMETHYLTRANSFERASE"/>
    <property type="match status" value="1"/>
</dbReference>
<keyword evidence="4" id="KW-0808">Transferase</keyword>
<keyword evidence="10" id="KW-1185">Reference proteome</keyword>
<dbReference type="EC" id="2.1.2.10" evidence="2"/>
<reference evidence="9 10" key="1">
    <citation type="journal article" date="2015" name="Microbes Environ.">
        <title>An Efficient Strategy Developed for Next-Generation Sequencing of Endosymbiont Genomes Performed Using Crude DNA Isolated from Host Tissues: A Case Study of Blattabacterium cuenoti Inhabiting the Fat Bodies of Cockroaches.</title>
        <authorList>
            <person name="Kinjo Y."/>
            <person name="Saitoh S."/>
            <person name="Tokuda G."/>
        </authorList>
    </citation>
    <scope>NUCLEOTIDE SEQUENCE [LARGE SCALE GENOMIC DNA]</scope>
    <source>
        <strain evidence="9 10">BPAY</strain>
    </source>
</reference>
<dbReference type="Gene3D" id="4.10.1250.10">
    <property type="entry name" value="Aminomethyltransferase fragment"/>
    <property type="match status" value="1"/>
</dbReference>
<evidence type="ECO:0000313" key="9">
    <source>
        <dbReference type="EMBL" id="BAR92183.1"/>
    </source>
</evidence>
<dbReference type="InterPro" id="IPR006222">
    <property type="entry name" value="GCVT_N"/>
</dbReference>
<dbReference type="SUPFAM" id="SSF103025">
    <property type="entry name" value="Folate-binding domain"/>
    <property type="match status" value="1"/>
</dbReference>
<dbReference type="PANTHER" id="PTHR43757:SF2">
    <property type="entry name" value="AMINOMETHYLTRANSFERASE, MITOCHONDRIAL"/>
    <property type="match status" value="1"/>
</dbReference>
<feature type="domain" description="GCVT N-terminal" evidence="7">
    <location>
        <begin position="14"/>
        <end position="273"/>
    </location>
</feature>
<dbReference type="NCBIfam" id="TIGR00528">
    <property type="entry name" value="gcvT"/>
    <property type="match status" value="1"/>
</dbReference>
<dbReference type="Gene3D" id="3.30.1360.120">
    <property type="entry name" value="Probable tRNA modification gtpase trme, domain 1"/>
    <property type="match status" value="1"/>
</dbReference>
<sequence length="373" mass="42999">MTGNKKNIIKKTILYDDHICLGAKMVNYSGFYMPLQYTSSLTEHMHVRNYAGIFDVSHMGKFILKGKHSEDIIQYLTTNDISKIKIGQAQYTCLINDKGGIIDDLVIYKISEQKFLLIVNAANIEKNKKWINDYIKKYEYSDIELIDNSLEYSLLAIQGPLSLFYTQRLTNISLNKISFYHFKIGEFSGIQNVLISKTGYTGSKGIEVYVSNENAKKIWNEILKIEKNKIIPCGIASRNSLRLEMGYRLYGQDISEKITPIEANLSWIIKFEKKFIAKKILQRQKKEGRYKRFISFLVKEEKKIPRQGHLLIDENEIPIGYVTSGVYSPVLKKGIGIGYLTTNQKKENSVFVLMKTKKIPVKMVKLPFIKIKN</sequence>
<comment type="similarity">
    <text evidence="1">Belongs to the GcvT family.</text>
</comment>
<dbReference type="InterPro" id="IPR027266">
    <property type="entry name" value="TrmE/GcvT-like"/>
</dbReference>
<evidence type="ECO:0000256" key="5">
    <source>
        <dbReference type="ARBA" id="ARBA00031395"/>
    </source>
</evidence>
<evidence type="ECO:0000256" key="4">
    <source>
        <dbReference type="ARBA" id="ARBA00022679"/>
    </source>
</evidence>
<evidence type="ECO:0000259" key="7">
    <source>
        <dbReference type="Pfam" id="PF01571"/>
    </source>
</evidence>
<evidence type="ECO:0000256" key="3">
    <source>
        <dbReference type="ARBA" id="ARBA00022576"/>
    </source>
</evidence>
<organism evidence="9 10">
    <name type="scientific">Blattabacterium cuenoti BPAY</name>
    <dbReference type="NCBI Taxonomy" id="1457031"/>
    <lineage>
        <taxon>Bacteria</taxon>
        <taxon>Pseudomonadati</taxon>
        <taxon>Bacteroidota</taxon>
        <taxon>Flavobacteriia</taxon>
        <taxon>Flavobacteriales</taxon>
        <taxon>Blattabacteriaceae</taxon>
        <taxon>Blattabacterium</taxon>
    </lineage>
</organism>
<dbReference type="SUPFAM" id="SSF101790">
    <property type="entry name" value="Aminomethyltransferase beta-barrel domain"/>
    <property type="match status" value="1"/>
</dbReference>
<dbReference type="RefSeq" id="WP_096378344.1">
    <property type="nucleotide sequence ID" value="NZ_AP014609.1"/>
</dbReference>
<evidence type="ECO:0000313" key="10">
    <source>
        <dbReference type="Proteomes" id="UP000217805"/>
    </source>
</evidence>
<keyword evidence="3" id="KW-0032">Aminotransferase</keyword>
<dbReference type="Proteomes" id="UP000217805">
    <property type="component" value="Chromosome"/>
</dbReference>
<accession>A0ABM7EYX8</accession>
<dbReference type="InterPro" id="IPR006223">
    <property type="entry name" value="GcvT"/>
</dbReference>
<protein>
    <recommendedName>
        <fullName evidence="2">aminomethyltransferase</fullName>
        <ecNumber evidence="2">2.1.2.10</ecNumber>
    </recommendedName>
    <alternativeName>
        <fullName evidence="5">Glycine cleavage system T protein</fullName>
    </alternativeName>
</protein>
<proteinExistence type="inferred from homology"/>
<evidence type="ECO:0000256" key="2">
    <source>
        <dbReference type="ARBA" id="ARBA00012616"/>
    </source>
</evidence>
<dbReference type="Gene3D" id="3.30.70.1400">
    <property type="entry name" value="Aminomethyltransferase beta-barrel domains"/>
    <property type="match status" value="1"/>
</dbReference>
<gene>
    <name evidence="9" type="primary">gcvT</name>
    <name evidence="9" type="ORF">BPAY_452</name>
</gene>
<dbReference type="Gene3D" id="2.40.30.110">
    <property type="entry name" value="Aminomethyltransferase beta-barrel domains"/>
    <property type="match status" value="1"/>
</dbReference>
<name>A0ABM7EYX8_9FLAO</name>
<dbReference type="EMBL" id="AP014609">
    <property type="protein sequence ID" value="BAR92183.1"/>
    <property type="molecule type" value="Genomic_DNA"/>
</dbReference>
<comment type="catalytic activity">
    <reaction evidence="6">
        <text>N(6)-[(R)-S(8)-aminomethyldihydrolipoyl]-L-lysyl-[protein] + (6S)-5,6,7,8-tetrahydrofolate = N(6)-[(R)-dihydrolipoyl]-L-lysyl-[protein] + (6R)-5,10-methylene-5,6,7,8-tetrahydrofolate + NH4(+)</text>
        <dbReference type="Rhea" id="RHEA:16945"/>
        <dbReference type="Rhea" id="RHEA-COMP:10475"/>
        <dbReference type="Rhea" id="RHEA-COMP:10492"/>
        <dbReference type="ChEBI" id="CHEBI:15636"/>
        <dbReference type="ChEBI" id="CHEBI:28938"/>
        <dbReference type="ChEBI" id="CHEBI:57453"/>
        <dbReference type="ChEBI" id="CHEBI:83100"/>
        <dbReference type="ChEBI" id="CHEBI:83143"/>
        <dbReference type="EC" id="2.1.2.10"/>
    </reaction>
</comment>
<dbReference type="PIRSF" id="PIRSF006487">
    <property type="entry name" value="GcvT"/>
    <property type="match status" value="1"/>
</dbReference>
<dbReference type="NCBIfam" id="NF001567">
    <property type="entry name" value="PRK00389.1"/>
    <property type="match status" value="1"/>
</dbReference>
<dbReference type="InterPro" id="IPR029043">
    <property type="entry name" value="GcvT/YgfZ_C"/>
</dbReference>
<evidence type="ECO:0000259" key="8">
    <source>
        <dbReference type="Pfam" id="PF08669"/>
    </source>
</evidence>
<dbReference type="InterPro" id="IPR013977">
    <property type="entry name" value="GcvT_C"/>
</dbReference>